<keyword evidence="7" id="KW-1185">Reference proteome</keyword>
<dbReference type="OrthoDB" id="409173at2759"/>
<dbReference type="GO" id="GO:0015086">
    <property type="term" value="F:cadmium ion transmembrane transporter activity"/>
    <property type="evidence" value="ECO:0007669"/>
    <property type="project" value="TreeGrafter"/>
</dbReference>
<evidence type="ECO:0000256" key="1">
    <source>
        <dbReference type="ARBA" id="ARBA00004141"/>
    </source>
</evidence>
<reference evidence="6 7" key="1">
    <citation type="submission" date="2014-04" db="EMBL/GenBank/DDBJ databases">
        <authorList>
            <consortium name="DOE Joint Genome Institute"/>
            <person name="Kuo A."/>
            <person name="Girlanda M."/>
            <person name="Perotto S."/>
            <person name="Kohler A."/>
            <person name="Nagy L.G."/>
            <person name="Floudas D."/>
            <person name="Copeland A."/>
            <person name="Barry K.W."/>
            <person name="Cichocki N."/>
            <person name="Veneault-Fourrey C."/>
            <person name="LaButti K."/>
            <person name="Lindquist E.A."/>
            <person name="Lipzen A."/>
            <person name="Lundell T."/>
            <person name="Morin E."/>
            <person name="Murat C."/>
            <person name="Sun H."/>
            <person name="Tunlid A."/>
            <person name="Henrissat B."/>
            <person name="Grigoriev I.V."/>
            <person name="Hibbett D.S."/>
            <person name="Martin F."/>
            <person name="Nordberg H.P."/>
            <person name="Cantor M.N."/>
            <person name="Hua S.X."/>
        </authorList>
    </citation>
    <scope>NUCLEOTIDE SEQUENCE [LARGE SCALE GENOMIC DNA]</scope>
    <source>
        <strain evidence="6 7">MUT 4182</strain>
    </source>
</reference>
<keyword evidence="4 5" id="KW-0472">Membrane</keyword>
<dbReference type="EMBL" id="KN823458">
    <property type="protein sequence ID" value="KIO16931.1"/>
    <property type="molecule type" value="Genomic_DNA"/>
</dbReference>
<dbReference type="GO" id="GO:0034755">
    <property type="term" value="P:iron ion transmembrane transport"/>
    <property type="evidence" value="ECO:0007669"/>
    <property type="project" value="TreeGrafter"/>
</dbReference>
<evidence type="ECO:0000256" key="3">
    <source>
        <dbReference type="ARBA" id="ARBA00022989"/>
    </source>
</evidence>
<dbReference type="PRINTS" id="PR00447">
    <property type="entry name" value="NATRESASSCMP"/>
</dbReference>
<evidence type="ECO:0000256" key="4">
    <source>
        <dbReference type="ARBA" id="ARBA00023136"/>
    </source>
</evidence>
<evidence type="ECO:0000313" key="6">
    <source>
        <dbReference type="EMBL" id="KIO16931.1"/>
    </source>
</evidence>
<feature type="transmembrane region" description="Helical" evidence="5">
    <location>
        <begin position="29"/>
        <end position="49"/>
    </location>
</feature>
<dbReference type="Pfam" id="PF01566">
    <property type="entry name" value="Nramp"/>
    <property type="match status" value="1"/>
</dbReference>
<sequence length="164" mass="18041">LSCRLGIVTGKDLAQHLRLRFHSRPKHTLLWRWGVLYPLYAVSEIAIIATDMAEALGSAIALNLIFPKLLLYAGVPITVADVIIILMVYRPAGGARSMRAFEVIIACLVLVVFVSFLVLLVRIKADWPHVFEGYLPSKVLVAPGGCGSRSLSRARAYLTSLLAW</sequence>
<keyword evidence="2 5" id="KW-0812">Transmembrane</keyword>
<dbReference type="PANTHER" id="PTHR11706">
    <property type="entry name" value="SOLUTE CARRIER PROTEIN FAMILY 11 MEMBER"/>
    <property type="match status" value="1"/>
</dbReference>
<proteinExistence type="predicted"/>
<dbReference type="InterPro" id="IPR001046">
    <property type="entry name" value="NRAMP_fam"/>
</dbReference>
<dbReference type="HOGENOM" id="CLU_1682096_0_0_1"/>
<dbReference type="GO" id="GO:0005886">
    <property type="term" value="C:plasma membrane"/>
    <property type="evidence" value="ECO:0007669"/>
    <property type="project" value="TreeGrafter"/>
</dbReference>
<keyword evidence="3 5" id="KW-1133">Transmembrane helix</keyword>
<dbReference type="GO" id="GO:0005384">
    <property type="term" value="F:manganese ion transmembrane transporter activity"/>
    <property type="evidence" value="ECO:0007669"/>
    <property type="project" value="TreeGrafter"/>
</dbReference>
<organism evidence="6 7">
    <name type="scientific">Tulasnella calospora MUT 4182</name>
    <dbReference type="NCBI Taxonomy" id="1051891"/>
    <lineage>
        <taxon>Eukaryota</taxon>
        <taxon>Fungi</taxon>
        <taxon>Dikarya</taxon>
        <taxon>Basidiomycota</taxon>
        <taxon>Agaricomycotina</taxon>
        <taxon>Agaricomycetes</taxon>
        <taxon>Cantharellales</taxon>
        <taxon>Tulasnellaceae</taxon>
        <taxon>Tulasnella</taxon>
    </lineage>
</organism>
<dbReference type="STRING" id="1051891.A0A0C3Q2D3"/>
<dbReference type="Proteomes" id="UP000054248">
    <property type="component" value="Unassembled WGS sequence"/>
</dbReference>
<reference evidence="7" key="2">
    <citation type="submission" date="2015-01" db="EMBL/GenBank/DDBJ databases">
        <title>Evolutionary Origins and Diversification of the Mycorrhizal Mutualists.</title>
        <authorList>
            <consortium name="DOE Joint Genome Institute"/>
            <consortium name="Mycorrhizal Genomics Consortium"/>
            <person name="Kohler A."/>
            <person name="Kuo A."/>
            <person name="Nagy L.G."/>
            <person name="Floudas D."/>
            <person name="Copeland A."/>
            <person name="Barry K.W."/>
            <person name="Cichocki N."/>
            <person name="Veneault-Fourrey C."/>
            <person name="LaButti K."/>
            <person name="Lindquist E.A."/>
            <person name="Lipzen A."/>
            <person name="Lundell T."/>
            <person name="Morin E."/>
            <person name="Murat C."/>
            <person name="Riley R."/>
            <person name="Ohm R."/>
            <person name="Sun H."/>
            <person name="Tunlid A."/>
            <person name="Henrissat B."/>
            <person name="Grigoriev I.V."/>
            <person name="Hibbett D.S."/>
            <person name="Martin F."/>
        </authorList>
    </citation>
    <scope>NUCLEOTIDE SEQUENCE [LARGE SCALE GENOMIC DNA]</scope>
    <source>
        <strain evidence="7">MUT 4182</strain>
    </source>
</reference>
<feature type="transmembrane region" description="Helical" evidence="5">
    <location>
        <begin position="101"/>
        <end position="123"/>
    </location>
</feature>
<gene>
    <name evidence="6" type="ORF">M407DRAFT_85458</name>
</gene>
<dbReference type="PANTHER" id="PTHR11706:SF101">
    <property type="entry name" value="MANGANESE TRANSPORTER SMF1"/>
    <property type="match status" value="1"/>
</dbReference>
<evidence type="ECO:0000256" key="5">
    <source>
        <dbReference type="SAM" id="Phobius"/>
    </source>
</evidence>
<evidence type="ECO:0000313" key="7">
    <source>
        <dbReference type="Proteomes" id="UP000054248"/>
    </source>
</evidence>
<dbReference type="GO" id="GO:0030026">
    <property type="term" value="P:intracellular manganese ion homeostasis"/>
    <property type="evidence" value="ECO:0007669"/>
    <property type="project" value="TreeGrafter"/>
</dbReference>
<dbReference type="AlphaFoldDB" id="A0A0C3Q2D3"/>
<evidence type="ECO:0008006" key="8">
    <source>
        <dbReference type="Google" id="ProtNLM"/>
    </source>
</evidence>
<accession>A0A0C3Q2D3</accession>
<name>A0A0C3Q2D3_9AGAM</name>
<comment type="subcellular location">
    <subcellularLocation>
        <location evidence="1">Membrane</location>
        <topology evidence="1">Multi-pass membrane protein</topology>
    </subcellularLocation>
</comment>
<feature type="transmembrane region" description="Helical" evidence="5">
    <location>
        <begin position="69"/>
        <end position="89"/>
    </location>
</feature>
<evidence type="ECO:0000256" key="2">
    <source>
        <dbReference type="ARBA" id="ARBA00022692"/>
    </source>
</evidence>
<protein>
    <recommendedName>
        <fullName evidence="8">Amino acid transporter transmembrane domain-containing protein</fullName>
    </recommendedName>
</protein>
<feature type="non-terminal residue" evidence="6">
    <location>
        <position position="1"/>
    </location>
</feature>